<dbReference type="InterPro" id="IPR024688">
    <property type="entry name" value="Mac_dom"/>
</dbReference>
<dbReference type="Proteomes" id="UP000033393">
    <property type="component" value="Unassembled WGS sequence"/>
</dbReference>
<dbReference type="Pfam" id="PF00132">
    <property type="entry name" value="Hexapep"/>
    <property type="match status" value="1"/>
</dbReference>
<dbReference type="EMBL" id="JYJG01000503">
    <property type="protein sequence ID" value="KJK33744.1"/>
    <property type="molecule type" value="Genomic_DNA"/>
</dbReference>
<dbReference type="PANTHER" id="PTHR43017:SF1">
    <property type="entry name" value="ACETYLTRANSFERASE YJL218W-RELATED"/>
    <property type="match status" value="1"/>
</dbReference>
<gene>
    <name evidence="7" type="ORF">UK23_44900</name>
</gene>
<keyword evidence="3" id="KW-0677">Repeat</keyword>
<dbReference type="OrthoDB" id="2643438at2"/>
<accession>A0A0F0GEM6</accession>
<dbReference type="PANTHER" id="PTHR43017">
    <property type="entry name" value="GALACTOSIDE O-ACETYLTRANSFERASE"/>
    <property type="match status" value="1"/>
</dbReference>
<evidence type="ECO:0000313" key="8">
    <source>
        <dbReference type="Proteomes" id="UP000033393"/>
    </source>
</evidence>
<dbReference type="SUPFAM" id="SSF51161">
    <property type="entry name" value="Trimeric LpxA-like enzymes"/>
    <property type="match status" value="1"/>
</dbReference>
<dbReference type="RefSeq" id="WP_045317958.1">
    <property type="nucleotide sequence ID" value="NZ_JYJG01000503.1"/>
</dbReference>
<dbReference type="CDD" id="cd03357">
    <property type="entry name" value="LbH_MAT_GAT"/>
    <property type="match status" value="1"/>
</dbReference>
<reference evidence="7 8" key="1">
    <citation type="submission" date="2015-02" db="EMBL/GenBank/DDBJ databases">
        <authorList>
            <person name="Ju K.-S."/>
            <person name="Doroghazi J.R."/>
            <person name="Metcalf W."/>
        </authorList>
    </citation>
    <scope>NUCLEOTIDE SEQUENCE [LARGE SCALE GENOMIC DNA]</scope>
    <source>
        <strain evidence="7 8">NRRL B-16140</strain>
    </source>
</reference>
<feature type="domain" description="Maltose/galactoside acetyltransferase" evidence="6">
    <location>
        <begin position="5"/>
        <end position="59"/>
    </location>
</feature>
<proteinExistence type="inferred from homology"/>
<organism evidence="7 8">
    <name type="scientific">Lentzea aerocolonigenes</name>
    <name type="common">Lechevalieria aerocolonigenes</name>
    <name type="synonym">Saccharothrix aerocolonigenes</name>
    <dbReference type="NCBI Taxonomy" id="68170"/>
    <lineage>
        <taxon>Bacteria</taxon>
        <taxon>Bacillati</taxon>
        <taxon>Actinomycetota</taxon>
        <taxon>Actinomycetes</taxon>
        <taxon>Pseudonocardiales</taxon>
        <taxon>Pseudonocardiaceae</taxon>
        <taxon>Lentzea</taxon>
    </lineage>
</organism>
<name>A0A0F0GEM6_LENAE</name>
<dbReference type="GO" id="GO:0008870">
    <property type="term" value="F:galactoside O-acetyltransferase activity"/>
    <property type="evidence" value="ECO:0007669"/>
    <property type="project" value="TreeGrafter"/>
</dbReference>
<evidence type="ECO:0000256" key="4">
    <source>
        <dbReference type="ARBA" id="ARBA00023315"/>
    </source>
</evidence>
<dbReference type="FunFam" id="2.160.10.10:FF:000025">
    <property type="entry name" value="Hexapeptide-repeat containing-acetyltransferase"/>
    <property type="match status" value="1"/>
</dbReference>
<evidence type="ECO:0000313" key="7">
    <source>
        <dbReference type="EMBL" id="KJK33744.1"/>
    </source>
</evidence>
<evidence type="ECO:0000256" key="3">
    <source>
        <dbReference type="ARBA" id="ARBA00022737"/>
    </source>
</evidence>
<keyword evidence="4 5" id="KW-0012">Acyltransferase</keyword>
<keyword evidence="8" id="KW-1185">Reference proteome</keyword>
<evidence type="ECO:0000259" key="6">
    <source>
        <dbReference type="SMART" id="SM01266"/>
    </source>
</evidence>
<dbReference type="Pfam" id="PF12464">
    <property type="entry name" value="Mac"/>
    <property type="match status" value="1"/>
</dbReference>
<evidence type="ECO:0000256" key="5">
    <source>
        <dbReference type="RuleBase" id="RU367021"/>
    </source>
</evidence>
<dbReference type="InterPro" id="IPR039369">
    <property type="entry name" value="LacA-like"/>
</dbReference>
<dbReference type="SMART" id="SM01266">
    <property type="entry name" value="Mac"/>
    <property type="match status" value="1"/>
</dbReference>
<dbReference type="EC" id="2.3.1.-" evidence="5"/>
<comment type="similarity">
    <text evidence="1 5">Belongs to the transferase hexapeptide repeat family.</text>
</comment>
<evidence type="ECO:0000256" key="2">
    <source>
        <dbReference type="ARBA" id="ARBA00022679"/>
    </source>
</evidence>
<dbReference type="InterPro" id="IPR001451">
    <property type="entry name" value="Hexapep"/>
</dbReference>
<dbReference type="InterPro" id="IPR011004">
    <property type="entry name" value="Trimer_LpxA-like_sf"/>
</dbReference>
<protein>
    <recommendedName>
        <fullName evidence="5">Acetyltransferase</fullName>
        <ecNumber evidence="5">2.3.1.-</ecNumber>
    </recommendedName>
</protein>
<dbReference type="PATRIC" id="fig|68170.10.peg.2298"/>
<dbReference type="AlphaFoldDB" id="A0A0F0GEM6"/>
<dbReference type="STRING" id="68170.GCA_000974445_02920"/>
<keyword evidence="2 5" id="KW-0808">Transferase</keyword>
<comment type="caution">
    <text evidence="7">The sequence shown here is derived from an EMBL/GenBank/DDBJ whole genome shotgun (WGS) entry which is preliminary data.</text>
</comment>
<sequence length="185" mass="20271">MGTNREKMINGEPYLSMDPELDADRRRAWREMARFNAHDPEDLDGQYAILKGFVAEIGENTTLLPRLQIEYGYNTRIGANSFMNYDGIILDCGPVTIGDNVMMGPRVQLLTALHPIEDHDARIEGWETTAPIVIGDRVWFGGGVIVCPGVTIGDNTVVGAGSVVTRDLPAHVLAVGNPARVVRKI</sequence>
<dbReference type="Gene3D" id="2.160.10.10">
    <property type="entry name" value="Hexapeptide repeat proteins"/>
    <property type="match status" value="1"/>
</dbReference>
<evidence type="ECO:0000256" key="1">
    <source>
        <dbReference type="ARBA" id="ARBA00007274"/>
    </source>
</evidence>